<dbReference type="Pfam" id="PF13365">
    <property type="entry name" value="Trypsin_2"/>
    <property type="match status" value="1"/>
</dbReference>
<sequence>MGATALLIALTATVVVQAGQIDQLRSDVARAQRDAGDAADGTDQRLDSLDGRLAAIEKQNQKAFDPQGVAAAVLPSVFQVIADDFTGSAFAVGKASATGRTNVLTAFHVIEAVWSRNGKSVRLERDGKRYTALIADVDQSRDIALLRVDTVFTGLPAAGEDPDPGENVLVVGAPLGLSHTVTTGVVSAVRDRTDGPGSMIQFDAPVNPGNSGGPVVNTLREVVGIADAKARDAEGIGLAIPIQTACATFHVC</sequence>
<accession>A0ABU7S9X9</accession>
<dbReference type="Proteomes" id="UP001339911">
    <property type="component" value="Unassembled WGS sequence"/>
</dbReference>
<dbReference type="PRINTS" id="PR00834">
    <property type="entry name" value="PROTEASES2C"/>
</dbReference>
<dbReference type="RefSeq" id="WP_331207073.1">
    <property type="nucleotide sequence ID" value="NZ_JAZGQL010000005.1"/>
</dbReference>
<dbReference type="InterPro" id="IPR009003">
    <property type="entry name" value="Peptidase_S1_PA"/>
</dbReference>
<evidence type="ECO:0000313" key="1">
    <source>
        <dbReference type="EMBL" id="MEE6306738.1"/>
    </source>
</evidence>
<dbReference type="SUPFAM" id="SSF50494">
    <property type="entry name" value="Trypsin-like serine proteases"/>
    <property type="match status" value="1"/>
</dbReference>
<dbReference type="InterPro" id="IPR043504">
    <property type="entry name" value="Peptidase_S1_PA_chymotrypsin"/>
</dbReference>
<reference evidence="1 2" key="1">
    <citation type="submission" date="2024-01" db="EMBL/GenBank/DDBJ databases">
        <title>Genome insights into Plantactinospora veratri sp. nov.</title>
        <authorList>
            <person name="Wang L."/>
        </authorList>
    </citation>
    <scope>NUCLEOTIDE SEQUENCE [LARGE SCALE GENOMIC DNA]</scope>
    <source>
        <strain evidence="1 2">NEAU-FHS4</strain>
    </source>
</reference>
<keyword evidence="2" id="KW-1185">Reference proteome</keyword>
<gene>
    <name evidence="1" type="ORF">V1634_07855</name>
</gene>
<name>A0ABU7S9X9_9ACTN</name>
<dbReference type="EMBL" id="JAZGQL010000005">
    <property type="protein sequence ID" value="MEE6306738.1"/>
    <property type="molecule type" value="Genomic_DNA"/>
</dbReference>
<dbReference type="Gene3D" id="2.40.10.10">
    <property type="entry name" value="Trypsin-like serine proteases"/>
    <property type="match status" value="2"/>
</dbReference>
<dbReference type="PANTHER" id="PTHR43019:SF62">
    <property type="entry name" value="SERINE ENDOPROTEASE DEGS"/>
    <property type="match status" value="1"/>
</dbReference>
<dbReference type="PANTHER" id="PTHR43019">
    <property type="entry name" value="SERINE ENDOPROTEASE DEGS"/>
    <property type="match status" value="1"/>
</dbReference>
<proteinExistence type="predicted"/>
<comment type="caution">
    <text evidence="1">The sequence shown here is derived from an EMBL/GenBank/DDBJ whole genome shotgun (WGS) entry which is preliminary data.</text>
</comment>
<protein>
    <submittedName>
        <fullName evidence="1">Trypsin-like peptidase domain-containing protein</fullName>
    </submittedName>
</protein>
<organism evidence="1 2">
    <name type="scientific">Plantactinospora veratri</name>
    <dbReference type="NCBI Taxonomy" id="1436122"/>
    <lineage>
        <taxon>Bacteria</taxon>
        <taxon>Bacillati</taxon>
        <taxon>Actinomycetota</taxon>
        <taxon>Actinomycetes</taxon>
        <taxon>Micromonosporales</taxon>
        <taxon>Micromonosporaceae</taxon>
        <taxon>Plantactinospora</taxon>
    </lineage>
</organism>
<evidence type="ECO:0000313" key="2">
    <source>
        <dbReference type="Proteomes" id="UP001339911"/>
    </source>
</evidence>
<dbReference type="InterPro" id="IPR001940">
    <property type="entry name" value="Peptidase_S1C"/>
</dbReference>